<proteinExistence type="inferred from homology"/>
<keyword evidence="4" id="KW-0808">Transferase</keyword>
<reference evidence="8 9" key="1">
    <citation type="submission" date="2024-11" db="EMBL/GenBank/DDBJ databases">
        <title>A near-complete genome assembly of Cinchona calisaya.</title>
        <authorList>
            <person name="Lian D.C."/>
            <person name="Zhao X.W."/>
            <person name="Wei L."/>
        </authorList>
    </citation>
    <scope>NUCLEOTIDE SEQUENCE [LARGE SCALE GENOMIC DNA]</scope>
    <source>
        <tissue evidence="8">Nenye</tissue>
    </source>
</reference>
<dbReference type="EMBL" id="JBJUIK010000012">
    <property type="protein sequence ID" value="KAL3510454.1"/>
    <property type="molecule type" value="Genomic_DNA"/>
</dbReference>
<dbReference type="GO" id="GO:0016746">
    <property type="term" value="F:acyltransferase activity"/>
    <property type="evidence" value="ECO:0007669"/>
    <property type="project" value="UniProtKB-KW"/>
</dbReference>
<evidence type="ECO:0000256" key="1">
    <source>
        <dbReference type="ARBA" id="ARBA00009861"/>
    </source>
</evidence>
<dbReference type="InterPro" id="IPR023213">
    <property type="entry name" value="CAT-like_dom_sf"/>
</dbReference>
<keyword evidence="9" id="KW-1185">Reference proteome</keyword>
<organism evidence="8 9">
    <name type="scientific">Cinchona calisaya</name>
    <dbReference type="NCBI Taxonomy" id="153742"/>
    <lineage>
        <taxon>Eukaryota</taxon>
        <taxon>Viridiplantae</taxon>
        <taxon>Streptophyta</taxon>
        <taxon>Embryophyta</taxon>
        <taxon>Tracheophyta</taxon>
        <taxon>Spermatophyta</taxon>
        <taxon>Magnoliopsida</taxon>
        <taxon>eudicotyledons</taxon>
        <taxon>Gunneridae</taxon>
        <taxon>Pentapetalae</taxon>
        <taxon>asterids</taxon>
        <taxon>lamiids</taxon>
        <taxon>Gentianales</taxon>
        <taxon>Rubiaceae</taxon>
        <taxon>Cinchonoideae</taxon>
        <taxon>Cinchoneae</taxon>
        <taxon>Cinchona</taxon>
    </lineage>
</organism>
<dbReference type="Proteomes" id="UP001630127">
    <property type="component" value="Unassembled WGS sequence"/>
</dbReference>
<accession>A0ABD2YUC1</accession>
<comment type="caution">
    <text evidence="8">The sequence shown here is derived from an EMBL/GenBank/DDBJ whole genome shotgun (WGS) entry which is preliminary data.</text>
</comment>
<dbReference type="GO" id="GO:0009820">
    <property type="term" value="P:alkaloid metabolic process"/>
    <property type="evidence" value="ECO:0007669"/>
    <property type="project" value="UniProtKB-KW"/>
</dbReference>
<dbReference type="InterPro" id="IPR026960">
    <property type="entry name" value="RVT-Znf"/>
</dbReference>
<feature type="domain" description="Reverse transcriptase zinc-binding" evidence="7">
    <location>
        <begin position="447"/>
        <end position="508"/>
    </location>
</feature>
<dbReference type="Pfam" id="PF02458">
    <property type="entry name" value="Transferase"/>
    <property type="match status" value="1"/>
</dbReference>
<dbReference type="Pfam" id="PF13966">
    <property type="entry name" value="zf-RVT"/>
    <property type="match status" value="1"/>
</dbReference>
<protein>
    <recommendedName>
        <fullName evidence="7">Reverse transcriptase zinc-binding domain-containing protein</fullName>
    </recommendedName>
</protein>
<sequence>MLEHEELAQPLFSHAQSQVVHAGTSLKKDATSSGVPVDTSKLPKFDDQRFDAKKLLFLKNITKSSAIYSRRATDMEVEIISKEEIKPASPTPDHLRIHRLSIFDQLIPHMYSNPLVFFYPNNQSSNITDIISERRQRLKQSLSETLVPFYPLAGRIKDNLEIRCNDEGVYYVEARTNIQLSEFLRKPKNQMIHHLLPFHPGSIELLSKTYLVMIQINIFSCGGIAIGIYTSHKIVDGLSRLTFLKAWAATARNESSQQVHPSFISSSVFLPDPNLSNYLSSDFCISPKEKHNFVTNRFVFDHSALTLLKSKVANSATPVKVVMGILWKSFIDATRVRHGVQKKPILIILVNLRPRCSPALPPHSFGNIFHCTSSLFMDDSNLELHGDGIEAWVTMKEELMAIFEKNQELLAFASLNPSPLGYDTAHSEARKQKDKDKNLGETSVNVPSDQSWKAIWKLRIKYKMKHLVWKCLNRGVSCNEEIFKRTIKGFPYWCFCETKVETLEHISLLVLWQKWRGNLPQ</sequence>
<dbReference type="AlphaFoldDB" id="A0ABD2YUC1"/>
<gene>
    <name evidence="8" type="ORF">ACH5RR_029855</name>
</gene>
<name>A0ABD2YUC1_9GENT</name>
<dbReference type="Gene3D" id="3.30.559.10">
    <property type="entry name" value="Chloramphenicol acetyltransferase-like domain"/>
    <property type="match status" value="2"/>
</dbReference>
<dbReference type="PANTHER" id="PTHR31623">
    <property type="entry name" value="F21J9.9"/>
    <property type="match status" value="1"/>
</dbReference>
<comment type="similarity">
    <text evidence="1">Belongs to the plant acyltransferase family.</text>
</comment>
<keyword evidence="5" id="KW-0012">Acyltransferase</keyword>
<evidence type="ECO:0000256" key="2">
    <source>
        <dbReference type="ARBA" id="ARBA00011245"/>
    </source>
</evidence>
<evidence type="ECO:0000259" key="7">
    <source>
        <dbReference type="Pfam" id="PF13966"/>
    </source>
</evidence>
<comment type="subunit">
    <text evidence="2">Monomer.</text>
</comment>
<evidence type="ECO:0000313" key="9">
    <source>
        <dbReference type="Proteomes" id="UP001630127"/>
    </source>
</evidence>
<keyword evidence="3" id="KW-0017">Alkaloid metabolism</keyword>
<dbReference type="PANTHER" id="PTHR31623:SF17">
    <property type="entry name" value="F21J9.9"/>
    <property type="match status" value="1"/>
</dbReference>
<feature type="compositionally biased region" description="Basic and acidic residues" evidence="6">
    <location>
        <begin position="425"/>
        <end position="439"/>
    </location>
</feature>
<evidence type="ECO:0000256" key="3">
    <source>
        <dbReference type="ARBA" id="ARBA00022589"/>
    </source>
</evidence>
<feature type="region of interest" description="Disordered" evidence="6">
    <location>
        <begin position="424"/>
        <end position="445"/>
    </location>
</feature>
<evidence type="ECO:0000313" key="8">
    <source>
        <dbReference type="EMBL" id="KAL3510454.1"/>
    </source>
</evidence>
<evidence type="ECO:0000256" key="4">
    <source>
        <dbReference type="ARBA" id="ARBA00022679"/>
    </source>
</evidence>
<evidence type="ECO:0000256" key="6">
    <source>
        <dbReference type="SAM" id="MobiDB-lite"/>
    </source>
</evidence>
<evidence type="ECO:0000256" key="5">
    <source>
        <dbReference type="ARBA" id="ARBA00023315"/>
    </source>
</evidence>